<evidence type="ECO:0000313" key="3">
    <source>
        <dbReference type="EMBL" id="CAF3795164.1"/>
    </source>
</evidence>
<comment type="caution">
    <text evidence="2">The sequence shown here is derived from an EMBL/GenBank/DDBJ whole genome shotgun (WGS) entry which is preliminary data.</text>
</comment>
<gene>
    <name evidence="2" type="ORF">GPM918_LOCUS14925</name>
    <name evidence="3" type="ORF">SRO942_LOCUS14925</name>
</gene>
<name>A0A814IFU6_9BILA</name>
<sequence length="213" mass="23965">MFDECVIPCADGDMTEKSQTKRGIEHAMKYAKDVIRQRSLANLRAMEKPRSKTFQSTANLLKQATGTWTDSSATQSTFASAQLSALVDSIEPFIYRTTPMCKAMQSAFNTYCSNTHEQKFLFLLSDGESTDGNPVQFASQLRGQKVLVFACLLTSQSISYPRRLYYEADPNWNQAQRQMFKLSSTVENCHSAMSILLEQGWELPADGQSRLLN</sequence>
<evidence type="ECO:0000259" key="1">
    <source>
        <dbReference type="Pfam" id="PF00092"/>
    </source>
</evidence>
<dbReference type="AlphaFoldDB" id="A0A814IFU6"/>
<evidence type="ECO:0000313" key="2">
    <source>
        <dbReference type="EMBL" id="CAF1023871.1"/>
    </source>
</evidence>
<reference evidence="2" key="1">
    <citation type="submission" date="2021-02" db="EMBL/GenBank/DDBJ databases">
        <authorList>
            <person name="Nowell W R."/>
        </authorList>
    </citation>
    <scope>NUCLEOTIDE SEQUENCE</scope>
</reference>
<keyword evidence="4" id="KW-1185">Reference proteome</keyword>
<dbReference type="InterPro" id="IPR002035">
    <property type="entry name" value="VWF_A"/>
</dbReference>
<dbReference type="EMBL" id="CAJOBC010003668">
    <property type="protein sequence ID" value="CAF3795164.1"/>
    <property type="molecule type" value="Genomic_DNA"/>
</dbReference>
<feature type="domain" description="VWFA" evidence="1">
    <location>
        <begin position="73"/>
        <end position="151"/>
    </location>
</feature>
<dbReference type="Proteomes" id="UP000663829">
    <property type="component" value="Unassembled WGS sequence"/>
</dbReference>
<dbReference type="Pfam" id="PF00092">
    <property type="entry name" value="VWA"/>
    <property type="match status" value="1"/>
</dbReference>
<evidence type="ECO:0000313" key="4">
    <source>
        <dbReference type="Proteomes" id="UP000663829"/>
    </source>
</evidence>
<dbReference type="EMBL" id="CAJNOQ010003668">
    <property type="protein sequence ID" value="CAF1023871.1"/>
    <property type="molecule type" value="Genomic_DNA"/>
</dbReference>
<protein>
    <recommendedName>
        <fullName evidence="1">VWFA domain-containing protein</fullName>
    </recommendedName>
</protein>
<dbReference type="InterPro" id="IPR036465">
    <property type="entry name" value="vWFA_dom_sf"/>
</dbReference>
<proteinExistence type="predicted"/>
<organism evidence="2 4">
    <name type="scientific">Didymodactylos carnosus</name>
    <dbReference type="NCBI Taxonomy" id="1234261"/>
    <lineage>
        <taxon>Eukaryota</taxon>
        <taxon>Metazoa</taxon>
        <taxon>Spiralia</taxon>
        <taxon>Gnathifera</taxon>
        <taxon>Rotifera</taxon>
        <taxon>Eurotatoria</taxon>
        <taxon>Bdelloidea</taxon>
        <taxon>Philodinida</taxon>
        <taxon>Philodinidae</taxon>
        <taxon>Didymodactylos</taxon>
    </lineage>
</organism>
<dbReference type="SUPFAM" id="SSF53300">
    <property type="entry name" value="vWA-like"/>
    <property type="match status" value="1"/>
</dbReference>
<dbReference type="Proteomes" id="UP000681722">
    <property type="component" value="Unassembled WGS sequence"/>
</dbReference>
<dbReference type="OrthoDB" id="5986014at2759"/>
<accession>A0A814IFU6</accession>
<dbReference type="Gene3D" id="3.40.50.410">
    <property type="entry name" value="von Willebrand factor, type A domain"/>
    <property type="match status" value="1"/>
</dbReference>